<accession>A0A081N7V2</accession>
<evidence type="ECO:0000313" key="3">
    <source>
        <dbReference type="Proteomes" id="UP000028006"/>
    </source>
</evidence>
<dbReference type="eggNOG" id="ENOG5033ID4">
    <property type="taxonomic scope" value="Bacteria"/>
</dbReference>
<comment type="caution">
    <text evidence="2">The sequence shown here is derived from an EMBL/GenBank/DDBJ whole genome shotgun (WGS) entry which is preliminary data.</text>
</comment>
<protein>
    <submittedName>
        <fullName evidence="2">Uncharacterized protein</fullName>
    </submittedName>
</protein>
<evidence type="ECO:0000313" key="2">
    <source>
        <dbReference type="EMBL" id="KEQ14525.1"/>
    </source>
</evidence>
<dbReference type="Proteomes" id="UP000028006">
    <property type="component" value="Unassembled WGS sequence"/>
</dbReference>
<reference evidence="2 3" key="1">
    <citation type="submission" date="2014-06" db="EMBL/GenBank/DDBJ databases">
        <title>Whole Genome Sequences of Three Symbiotic Endozoicomonas Bacteria.</title>
        <authorList>
            <person name="Neave M.J."/>
            <person name="Apprill A."/>
            <person name="Voolstra C.R."/>
        </authorList>
    </citation>
    <scope>NUCLEOTIDE SEQUENCE [LARGE SCALE GENOMIC DNA]</scope>
    <source>
        <strain evidence="2 3">LMG 24815</strain>
    </source>
</reference>
<evidence type="ECO:0000256" key="1">
    <source>
        <dbReference type="SAM" id="Phobius"/>
    </source>
</evidence>
<gene>
    <name evidence="2" type="ORF">GZ77_09290</name>
</gene>
<sequence>MLWVFVRIIYRMNYKQYGCALLVLASMAALVVVPGLLQQRTLLSSEDKAREFHRTFCRVSAGCRLDIHDGTIELFIEPYTMPVLQPLQIDVKIVGVKPESVSMEFIGRDMAMGLMPHNLELLEHSTNFWFYRGEAMITFCPVDRNMVWLARVVVESDQLIRTMVFELENQ</sequence>
<proteinExistence type="predicted"/>
<dbReference type="AlphaFoldDB" id="A0A081N7V2"/>
<dbReference type="EMBL" id="JOKG01000002">
    <property type="protein sequence ID" value="KEQ14525.1"/>
    <property type="molecule type" value="Genomic_DNA"/>
</dbReference>
<keyword evidence="3" id="KW-1185">Reference proteome</keyword>
<feature type="transmembrane region" description="Helical" evidence="1">
    <location>
        <begin position="17"/>
        <end position="37"/>
    </location>
</feature>
<keyword evidence="1" id="KW-1133">Transmembrane helix</keyword>
<organism evidence="2 3">
    <name type="scientific">Endozoicomonas montiporae</name>
    <dbReference type="NCBI Taxonomy" id="1027273"/>
    <lineage>
        <taxon>Bacteria</taxon>
        <taxon>Pseudomonadati</taxon>
        <taxon>Pseudomonadota</taxon>
        <taxon>Gammaproteobacteria</taxon>
        <taxon>Oceanospirillales</taxon>
        <taxon>Endozoicomonadaceae</taxon>
        <taxon>Endozoicomonas</taxon>
    </lineage>
</organism>
<name>A0A081N7V2_9GAMM</name>
<keyword evidence="1" id="KW-0472">Membrane</keyword>
<keyword evidence="1" id="KW-0812">Transmembrane</keyword>